<name>A0A7S3RF55_EMIHU</name>
<feature type="compositionally biased region" description="Pro residues" evidence="1">
    <location>
        <begin position="85"/>
        <end position="107"/>
    </location>
</feature>
<gene>
    <name evidence="3" type="ORF">EHUX00137_LOCUS1334</name>
</gene>
<organism evidence="3">
    <name type="scientific">Emiliania huxleyi</name>
    <name type="common">Coccolithophore</name>
    <name type="synonym">Pontosphaera huxleyi</name>
    <dbReference type="NCBI Taxonomy" id="2903"/>
    <lineage>
        <taxon>Eukaryota</taxon>
        <taxon>Haptista</taxon>
        <taxon>Haptophyta</taxon>
        <taxon>Prymnesiophyceae</taxon>
        <taxon>Isochrysidales</taxon>
        <taxon>Noelaerhabdaceae</taxon>
        <taxon>Emiliania</taxon>
    </lineage>
</organism>
<reference evidence="3" key="1">
    <citation type="submission" date="2021-01" db="EMBL/GenBank/DDBJ databases">
        <authorList>
            <person name="Corre E."/>
            <person name="Pelletier E."/>
            <person name="Niang G."/>
            <person name="Scheremetjew M."/>
            <person name="Finn R."/>
            <person name="Kale V."/>
            <person name="Holt S."/>
            <person name="Cochrane G."/>
            <person name="Meng A."/>
            <person name="Brown T."/>
            <person name="Cohen L."/>
        </authorList>
    </citation>
    <scope>NUCLEOTIDE SEQUENCE</scope>
    <source>
        <strain evidence="3">379</strain>
    </source>
</reference>
<feature type="compositionally biased region" description="Low complexity" evidence="1">
    <location>
        <begin position="108"/>
        <end position="143"/>
    </location>
</feature>
<keyword evidence="2" id="KW-0732">Signal</keyword>
<accession>A0A7S3RF55</accession>
<feature type="chain" id="PRO_5030682138" evidence="2">
    <location>
        <begin position="17"/>
        <end position="323"/>
    </location>
</feature>
<evidence type="ECO:0000256" key="2">
    <source>
        <dbReference type="SAM" id="SignalP"/>
    </source>
</evidence>
<evidence type="ECO:0000256" key="1">
    <source>
        <dbReference type="SAM" id="MobiDB-lite"/>
    </source>
</evidence>
<sequence>MPRRLVLLALGALALGCEDKYLLLRDGEFIIVNATIDGDIVIKDCSSNDSLNCTDKITLNLCQRSCRNCPAPASPPSSPIAKDTTPPPPSPTTMPTTPPPPSSPTPLAPASMAPTSPLHKGEKPAATSASAPQSASVGVAAAPSPSPTPGPPEEDPCAASAASGLLSPTDECRVYHQSAHAAPDAHADAPRSSTSSWDTWGPLVVLAAAAYCVYRLLQARYTSLRELGLAGGRKNVRSFLQHRPPRGSEGVSLGSLEKPFKQVLILRNDSGIEGISLVDDFKCAARSSEADLGASQPSGFGRPGHGGRAQRGARDEDDDNEML</sequence>
<protein>
    <submittedName>
        <fullName evidence="3">Uncharacterized protein</fullName>
    </submittedName>
</protein>
<feature type="signal peptide" evidence="2">
    <location>
        <begin position="1"/>
        <end position="16"/>
    </location>
</feature>
<evidence type="ECO:0000313" key="3">
    <source>
        <dbReference type="EMBL" id="CAE0522593.1"/>
    </source>
</evidence>
<feature type="region of interest" description="Disordered" evidence="1">
    <location>
        <begin position="70"/>
        <end position="163"/>
    </location>
</feature>
<proteinExistence type="predicted"/>
<dbReference type="EMBL" id="HBIR01001946">
    <property type="protein sequence ID" value="CAE0522593.1"/>
    <property type="molecule type" value="Transcribed_RNA"/>
</dbReference>
<feature type="region of interest" description="Disordered" evidence="1">
    <location>
        <begin position="289"/>
        <end position="323"/>
    </location>
</feature>
<dbReference type="AlphaFoldDB" id="A0A7S3RF55"/>
<dbReference type="PROSITE" id="PS51257">
    <property type="entry name" value="PROKAR_LIPOPROTEIN"/>
    <property type="match status" value="1"/>
</dbReference>